<feature type="compositionally biased region" description="Low complexity" evidence="1">
    <location>
        <begin position="118"/>
        <end position="132"/>
    </location>
</feature>
<protein>
    <submittedName>
        <fullName evidence="2">Uncharacterized protein</fullName>
    </submittedName>
</protein>
<feature type="compositionally biased region" description="Basic and acidic residues" evidence="1">
    <location>
        <begin position="143"/>
        <end position="154"/>
    </location>
</feature>
<keyword evidence="3" id="KW-1185">Reference proteome</keyword>
<reference evidence="2 3" key="1">
    <citation type="submission" date="2021-03" db="EMBL/GenBank/DDBJ databases">
        <title>Metabolic Capacity of the Antarctic Cyanobacterium Phormidium pseudopriestleyi that Sustains Oxygenic Photosynthesis in the Presence of Hydrogen Sulfide.</title>
        <authorList>
            <person name="Lumian J.E."/>
            <person name="Jungblut A.D."/>
            <person name="Dillon M.L."/>
            <person name="Hawes I."/>
            <person name="Doran P.T."/>
            <person name="Mackey T.J."/>
            <person name="Dick G.J."/>
            <person name="Grettenberger C.L."/>
            <person name="Sumner D.Y."/>
        </authorList>
    </citation>
    <scope>NUCLEOTIDE SEQUENCE [LARGE SCALE GENOMIC DNA]</scope>
    <source>
        <strain evidence="2 3">FRX01</strain>
    </source>
</reference>
<organism evidence="2 3">
    <name type="scientific">Phormidium pseudopriestleyi FRX01</name>
    <dbReference type="NCBI Taxonomy" id="1759528"/>
    <lineage>
        <taxon>Bacteria</taxon>
        <taxon>Bacillati</taxon>
        <taxon>Cyanobacteriota</taxon>
        <taxon>Cyanophyceae</taxon>
        <taxon>Oscillatoriophycideae</taxon>
        <taxon>Oscillatoriales</taxon>
        <taxon>Oscillatoriaceae</taxon>
        <taxon>Phormidium</taxon>
    </lineage>
</organism>
<name>A0ABS3FQY3_9CYAN</name>
<evidence type="ECO:0000256" key="1">
    <source>
        <dbReference type="SAM" id="MobiDB-lite"/>
    </source>
</evidence>
<evidence type="ECO:0000313" key="3">
    <source>
        <dbReference type="Proteomes" id="UP000664844"/>
    </source>
</evidence>
<sequence>MKKIRTLVQRKSKKKYPQSSTVEGQFESRPFPSPTEASPEQVPGVQADSEGKKRQGFNFANIDIFPPEESETPGVQPTIQRQGGDRRESEAELIQPDSEATTTPKTLQLQEEEELHPEATATVEEELTVNAAPATTIQRKGKDKQAQGGDRHSISDPYIEPTRWLETLKRERVADLFLTPGGLDGHLQQIQMEVNRLISDRNRRKLEGQTGEEVTQYTTALNTLRSSLIASAKAAEFDFAKFGITFAPLGSDLYLECDQGQVKVDGKPV</sequence>
<comment type="caution">
    <text evidence="2">The sequence shown here is derived from an EMBL/GenBank/DDBJ whole genome shotgun (WGS) entry which is preliminary data.</text>
</comment>
<feature type="region of interest" description="Disordered" evidence="1">
    <location>
        <begin position="1"/>
        <end position="157"/>
    </location>
</feature>
<dbReference type="Proteomes" id="UP000664844">
    <property type="component" value="Unassembled WGS sequence"/>
</dbReference>
<gene>
    <name evidence="2" type="ORF">J0895_07865</name>
</gene>
<accession>A0ABS3FQY3</accession>
<dbReference type="RefSeq" id="WP_207087551.1">
    <property type="nucleotide sequence ID" value="NZ_JAFLQW010000219.1"/>
</dbReference>
<dbReference type="EMBL" id="JAFLQW010000219">
    <property type="protein sequence ID" value="MBO0349016.1"/>
    <property type="molecule type" value="Genomic_DNA"/>
</dbReference>
<evidence type="ECO:0000313" key="2">
    <source>
        <dbReference type="EMBL" id="MBO0349016.1"/>
    </source>
</evidence>
<proteinExistence type="predicted"/>
<feature type="compositionally biased region" description="Basic residues" evidence="1">
    <location>
        <begin position="1"/>
        <end position="16"/>
    </location>
</feature>